<sequence length="65" mass="6441">MNTGSLVDLITSVDVTSSYDFVTGPVVGLVNSLFAVVGNVIGLWPVGSADAAGSLQDILGSVSGT</sequence>
<dbReference type="AlphaFoldDB" id="A0AAE4ZIQ1"/>
<dbReference type="Proteomes" id="UP000605618">
    <property type="component" value="Unassembled WGS sequence"/>
</dbReference>
<proteinExistence type="predicted"/>
<name>A0AAE4ZIQ1_RHOHA</name>
<comment type="caution">
    <text evidence="1">The sequence shown here is derived from an EMBL/GenBank/DDBJ whole genome shotgun (WGS) entry which is preliminary data.</text>
</comment>
<protein>
    <submittedName>
        <fullName evidence="1">Uncharacterized protein</fullName>
    </submittedName>
</protein>
<evidence type="ECO:0000313" key="1">
    <source>
        <dbReference type="EMBL" id="NKS27357.1"/>
    </source>
</evidence>
<dbReference type="EMBL" id="WUYZ01000004">
    <property type="protein sequence ID" value="NKS27357.1"/>
    <property type="molecule type" value="Genomic_DNA"/>
</dbReference>
<reference evidence="1" key="1">
    <citation type="journal article" date="2020" name="Environ. Microbiol.">
        <title>The novel and transferable erm(51) gene confers Macrolides, Lincosamides, and Streptogramins B (MLSB) resistance to clonal Rhodococcus equi in the environment.</title>
        <authorList>
            <person name="Huber L."/>
            <person name="Giguere S."/>
            <person name="Slovis N.M."/>
            <person name="Alvarez-Narvaez S."/>
            <person name="Hart K.A."/>
            <person name="Greiter M."/>
            <person name="Morris E.R.A."/>
            <person name="Cohen N.D."/>
        </authorList>
    </citation>
    <scope>NUCLEOTIDE SEQUENCE</scope>
    <source>
        <strain evidence="1">Lh_141_1</strain>
    </source>
</reference>
<evidence type="ECO:0000313" key="2">
    <source>
        <dbReference type="Proteomes" id="UP000605618"/>
    </source>
</evidence>
<accession>A0AAE4ZIQ1</accession>
<dbReference type="RefSeq" id="WP_221285663.1">
    <property type="nucleotide sequence ID" value="NZ_AP024192.1"/>
</dbReference>
<gene>
    <name evidence="1" type="ORF">GS505_16380</name>
</gene>
<organism evidence="1 2">
    <name type="scientific">Rhodococcus hoagii</name>
    <name type="common">Corynebacterium equii</name>
    <dbReference type="NCBI Taxonomy" id="43767"/>
    <lineage>
        <taxon>Bacteria</taxon>
        <taxon>Bacillati</taxon>
        <taxon>Actinomycetota</taxon>
        <taxon>Actinomycetes</taxon>
        <taxon>Mycobacteriales</taxon>
        <taxon>Nocardiaceae</taxon>
        <taxon>Prescottella</taxon>
    </lineage>
</organism>